<dbReference type="PANTHER" id="PTHR33327:SF3">
    <property type="entry name" value="RNA-DIRECTED DNA POLYMERASE"/>
    <property type="match status" value="1"/>
</dbReference>
<evidence type="ECO:0000259" key="2">
    <source>
        <dbReference type="Pfam" id="PF23055"/>
    </source>
</evidence>
<reference evidence="4" key="1">
    <citation type="submission" date="2025-08" db="UniProtKB">
        <authorList>
            <consortium name="RefSeq"/>
        </authorList>
    </citation>
    <scope>IDENTIFICATION</scope>
    <source>
        <tissue evidence="4">Entire body</tissue>
    </source>
</reference>
<gene>
    <name evidence="4" type="primary">LOC112904397</name>
</gene>
<evidence type="ECO:0000256" key="1">
    <source>
        <dbReference type="SAM" id="MobiDB-lite"/>
    </source>
</evidence>
<organism evidence="3 4">
    <name type="scientific">Agrilus planipennis</name>
    <name type="common">Emerald ash borer</name>
    <name type="synonym">Agrilus marcopoli</name>
    <dbReference type="NCBI Taxonomy" id="224129"/>
    <lineage>
        <taxon>Eukaryota</taxon>
        <taxon>Metazoa</taxon>
        <taxon>Ecdysozoa</taxon>
        <taxon>Arthropoda</taxon>
        <taxon>Hexapoda</taxon>
        <taxon>Insecta</taxon>
        <taxon>Pterygota</taxon>
        <taxon>Neoptera</taxon>
        <taxon>Endopterygota</taxon>
        <taxon>Coleoptera</taxon>
        <taxon>Polyphaga</taxon>
        <taxon>Elateriformia</taxon>
        <taxon>Buprestoidea</taxon>
        <taxon>Buprestidae</taxon>
        <taxon>Agrilinae</taxon>
        <taxon>Agrilus</taxon>
    </lineage>
</organism>
<dbReference type="InterPro" id="IPR055469">
    <property type="entry name" value="DUF7041"/>
</dbReference>
<feature type="domain" description="DUF7041" evidence="2">
    <location>
        <begin position="22"/>
        <end position="104"/>
    </location>
</feature>
<dbReference type="AlphaFoldDB" id="A0A7F5QXZ5"/>
<dbReference type="RefSeq" id="XP_025830095.1">
    <property type="nucleotide sequence ID" value="XM_025974310.1"/>
</dbReference>
<dbReference type="PANTHER" id="PTHR33327">
    <property type="entry name" value="ENDONUCLEASE"/>
    <property type="match status" value="1"/>
</dbReference>
<dbReference type="Proteomes" id="UP000192223">
    <property type="component" value="Unplaced"/>
</dbReference>
<dbReference type="GeneID" id="112904397"/>
<evidence type="ECO:0000313" key="4">
    <source>
        <dbReference type="RefSeq" id="XP_025830095.1"/>
    </source>
</evidence>
<dbReference type="Pfam" id="PF23055">
    <property type="entry name" value="DUF7041"/>
    <property type="match status" value="1"/>
</dbReference>
<feature type="region of interest" description="Disordered" evidence="1">
    <location>
        <begin position="220"/>
        <end position="251"/>
    </location>
</feature>
<name>A0A7F5QXZ5_AGRPL</name>
<protein>
    <submittedName>
        <fullName evidence="4">Uncharacterized protein LOC112904397</fullName>
    </submittedName>
</protein>
<sequence>MATGHSDTAQTDISIDRVTVKVPQFIAADPELWFSILESSFVASGITQDSTKFGYAVSGLDQKYAVEVCDIILKPRNERSYEMLKTELIKRMGSSREHNTRRLLDNEPLGDRKPTQFLRHLRNLAGNEFPEDILQTLWVRRLPKHVQVILVGHKDLTLDKRAEIADSIIEAHGTFNNIAEMSSTPTESVINNRYDLLENALTSALQEIAAIKLNSAAPYQYRRSRRPSRSSSRSSTSRSVSRSRSDRESVIPVTHRETTWAVVDDGRRPQPYVITPFVRR</sequence>
<dbReference type="OrthoDB" id="6433758at2759"/>
<feature type="compositionally biased region" description="Low complexity" evidence="1">
    <location>
        <begin position="229"/>
        <end position="242"/>
    </location>
</feature>
<dbReference type="KEGG" id="apln:112904397"/>
<dbReference type="InParanoid" id="A0A7F5QXZ5"/>
<proteinExistence type="predicted"/>
<accession>A0A7F5QXZ5</accession>
<evidence type="ECO:0000313" key="3">
    <source>
        <dbReference type="Proteomes" id="UP000192223"/>
    </source>
</evidence>
<keyword evidence="3" id="KW-1185">Reference proteome</keyword>